<dbReference type="PROSITE" id="PS50002">
    <property type="entry name" value="SH3"/>
    <property type="match status" value="1"/>
</dbReference>
<gene>
    <name evidence="26" type="primary">BIN1</name>
</gene>
<dbReference type="GO" id="GO:0008021">
    <property type="term" value="C:synaptic vesicle"/>
    <property type="evidence" value="ECO:0007669"/>
    <property type="project" value="TreeGrafter"/>
</dbReference>
<feature type="compositionally biased region" description="Low complexity" evidence="23">
    <location>
        <begin position="320"/>
        <end position="333"/>
    </location>
</feature>
<evidence type="ECO:0000256" key="6">
    <source>
        <dbReference type="ARBA" id="ARBA00022475"/>
    </source>
</evidence>
<dbReference type="FunFam" id="2.30.30.40:FF:000029">
    <property type="entry name" value="myc box-dependent-interacting protein 1 isoform X2"/>
    <property type="match status" value="1"/>
</dbReference>
<evidence type="ECO:0000256" key="13">
    <source>
        <dbReference type="ARBA" id="ARBA00023054"/>
    </source>
</evidence>
<keyword evidence="7" id="KW-0963">Cytoplasm</keyword>
<dbReference type="Gene3D" id="2.30.30.40">
    <property type="entry name" value="SH3 Domains"/>
    <property type="match status" value="1"/>
</dbReference>
<dbReference type="InterPro" id="IPR036028">
    <property type="entry name" value="SH3-like_dom_sf"/>
</dbReference>
<keyword evidence="8" id="KW-0597">Phosphoprotein</keyword>
<feature type="domain" description="SH3" evidence="24">
    <location>
        <begin position="484"/>
        <end position="557"/>
    </location>
</feature>
<evidence type="ECO:0000256" key="16">
    <source>
        <dbReference type="ARBA" id="ARBA00024012"/>
    </source>
</evidence>
<reference evidence="26" key="1">
    <citation type="submission" date="2025-08" db="UniProtKB">
        <authorList>
            <consortium name="Ensembl"/>
        </authorList>
    </citation>
    <scope>IDENTIFICATION</scope>
</reference>
<dbReference type="SUPFAM" id="SSF103657">
    <property type="entry name" value="BAR/IMD domain-like"/>
    <property type="match status" value="1"/>
</dbReference>
<keyword evidence="5" id="KW-0217">Developmental protein</keyword>
<dbReference type="GO" id="GO:0051649">
    <property type="term" value="P:establishment of localization in cell"/>
    <property type="evidence" value="ECO:0007669"/>
    <property type="project" value="UniProtKB-ARBA"/>
</dbReference>
<keyword evidence="27" id="KW-1185">Reference proteome</keyword>
<dbReference type="InterPro" id="IPR003023">
    <property type="entry name" value="Amphiphysin_2"/>
</dbReference>
<proteinExistence type="predicted"/>
<evidence type="ECO:0000256" key="17">
    <source>
        <dbReference type="ARBA" id="ARBA00069394"/>
    </source>
</evidence>
<keyword evidence="13 22" id="KW-0175">Coiled coil</keyword>
<dbReference type="InterPro" id="IPR003005">
    <property type="entry name" value="Amphiphysin"/>
</dbReference>
<dbReference type="SMART" id="SM00721">
    <property type="entry name" value="BAR"/>
    <property type="match status" value="1"/>
</dbReference>
<dbReference type="InterPro" id="IPR004148">
    <property type="entry name" value="BAR_dom"/>
</dbReference>
<dbReference type="GO" id="GO:0048156">
    <property type="term" value="F:tau protein binding"/>
    <property type="evidence" value="ECO:0007669"/>
    <property type="project" value="TreeGrafter"/>
</dbReference>
<evidence type="ECO:0000256" key="14">
    <source>
        <dbReference type="ARBA" id="ARBA00023136"/>
    </source>
</evidence>
<keyword evidence="11" id="KW-0221">Differentiation</keyword>
<reference evidence="26" key="2">
    <citation type="submission" date="2025-09" db="UniProtKB">
        <authorList>
            <consortium name="Ensembl"/>
        </authorList>
    </citation>
    <scope>IDENTIFICATION</scope>
</reference>
<keyword evidence="10" id="KW-0967">Endosome</keyword>
<protein>
    <recommendedName>
        <fullName evidence="17">Myc box-dependent-interacting protein 1</fullName>
    </recommendedName>
    <alternativeName>
        <fullName evidence="18">Amphiphysin II</fullName>
    </alternativeName>
    <alternativeName>
        <fullName evidence="20">Amphiphysin-like protein</fullName>
    </alternativeName>
    <alternativeName>
        <fullName evidence="19">Bridging integrator 1</fullName>
    </alternativeName>
</protein>
<evidence type="ECO:0000256" key="9">
    <source>
        <dbReference type="ARBA" id="ARBA00022583"/>
    </source>
</evidence>
<evidence type="ECO:0000256" key="4">
    <source>
        <dbReference type="ARBA" id="ARBA00022443"/>
    </source>
</evidence>
<dbReference type="GO" id="GO:0030154">
    <property type="term" value="P:cell differentiation"/>
    <property type="evidence" value="ECO:0007669"/>
    <property type="project" value="UniProtKB-KW"/>
</dbReference>
<dbReference type="Gene3D" id="1.20.1270.60">
    <property type="entry name" value="Arfaptin homology (AH) domain/BAR domain"/>
    <property type="match status" value="1"/>
</dbReference>
<dbReference type="PRINTS" id="PR01251">
    <property type="entry name" value="AMPHIPHYSIN"/>
</dbReference>
<feature type="region of interest" description="Disordered" evidence="23">
    <location>
        <begin position="425"/>
        <end position="451"/>
    </location>
</feature>
<dbReference type="GO" id="GO:0030424">
    <property type="term" value="C:axon"/>
    <property type="evidence" value="ECO:0007669"/>
    <property type="project" value="UniProtKB-ARBA"/>
</dbReference>
<dbReference type="InterPro" id="IPR001452">
    <property type="entry name" value="SH3_domain"/>
</dbReference>
<dbReference type="InterPro" id="IPR027267">
    <property type="entry name" value="AH/BAR_dom_sf"/>
</dbReference>
<evidence type="ECO:0000256" key="15">
    <source>
        <dbReference type="ARBA" id="ARBA00023242"/>
    </source>
</evidence>
<evidence type="ECO:0000256" key="11">
    <source>
        <dbReference type="ARBA" id="ARBA00022782"/>
    </source>
</evidence>
<keyword evidence="14" id="KW-0472">Membrane</keyword>
<dbReference type="PRINTS" id="PR01253">
    <property type="entry name" value="AMPHIPHYSIN2"/>
</dbReference>
<dbReference type="PANTHER" id="PTHR46514">
    <property type="entry name" value="AMPHIPHYSIN"/>
    <property type="match status" value="1"/>
</dbReference>
<dbReference type="AlphaFoldDB" id="A0A667HVU2"/>
<evidence type="ECO:0000256" key="20">
    <source>
        <dbReference type="ARBA" id="ARBA00082834"/>
    </source>
</evidence>
<evidence type="ECO:0000256" key="5">
    <source>
        <dbReference type="ARBA" id="ARBA00022473"/>
    </source>
</evidence>
<evidence type="ECO:0000256" key="2">
    <source>
        <dbReference type="ARBA" id="ARBA00004177"/>
    </source>
</evidence>
<evidence type="ECO:0000256" key="3">
    <source>
        <dbReference type="ARBA" id="ARBA00004496"/>
    </source>
</evidence>
<keyword evidence="12" id="KW-0007">Acetylation</keyword>
<evidence type="ECO:0000256" key="12">
    <source>
        <dbReference type="ARBA" id="ARBA00022990"/>
    </source>
</evidence>
<dbReference type="GO" id="GO:0005543">
    <property type="term" value="F:phospholipid binding"/>
    <property type="evidence" value="ECO:0007669"/>
    <property type="project" value="TreeGrafter"/>
</dbReference>
<evidence type="ECO:0000313" key="27">
    <source>
        <dbReference type="Proteomes" id="UP000472241"/>
    </source>
</evidence>
<name>A0A667HVU2_LYNCA</name>
<evidence type="ECO:0000256" key="23">
    <source>
        <dbReference type="SAM" id="MobiDB-lite"/>
    </source>
</evidence>
<keyword evidence="4 21" id="KW-0728">SH3 domain</keyword>
<organism evidence="26 27">
    <name type="scientific">Lynx canadensis</name>
    <name type="common">Canada lynx</name>
    <name type="synonym">Felis canadensis</name>
    <dbReference type="NCBI Taxonomy" id="61383"/>
    <lineage>
        <taxon>Eukaryota</taxon>
        <taxon>Metazoa</taxon>
        <taxon>Chordata</taxon>
        <taxon>Craniata</taxon>
        <taxon>Vertebrata</taxon>
        <taxon>Euteleostomi</taxon>
        <taxon>Mammalia</taxon>
        <taxon>Eutheria</taxon>
        <taxon>Laurasiatheria</taxon>
        <taxon>Carnivora</taxon>
        <taxon>Feliformia</taxon>
        <taxon>Felidae</taxon>
        <taxon>Felinae</taxon>
        <taxon>Lynx</taxon>
    </lineage>
</organism>
<evidence type="ECO:0000256" key="10">
    <source>
        <dbReference type="ARBA" id="ARBA00022753"/>
    </source>
</evidence>
<accession>A0A667HVU2</accession>
<feature type="region of interest" description="Disordered" evidence="23">
    <location>
        <begin position="279"/>
        <end position="353"/>
    </location>
</feature>
<dbReference type="Pfam" id="PF03114">
    <property type="entry name" value="BAR"/>
    <property type="match status" value="1"/>
</dbReference>
<dbReference type="CDD" id="cd07611">
    <property type="entry name" value="BAR_Amphiphysin_I_II"/>
    <property type="match status" value="1"/>
</dbReference>
<dbReference type="FunFam" id="1.20.1270.60:FF:000013">
    <property type="entry name" value="Amphiphysin isoform 2"/>
    <property type="match status" value="1"/>
</dbReference>
<evidence type="ECO:0000256" key="8">
    <source>
        <dbReference type="ARBA" id="ARBA00022553"/>
    </source>
</evidence>
<dbReference type="InterPro" id="IPR035471">
    <property type="entry name" value="Amphiphysin-2_SH3"/>
</dbReference>
<feature type="coiled-coil region" evidence="22">
    <location>
        <begin position="195"/>
        <end position="222"/>
    </location>
</feature>
<evidence type="ECO:0000256" key="7">
    <source>
        <dbReference type="ARBA" id="ARBA00022490"/>
    </source>
</evidence>
<dbReference type="SUPFAM" id="SSF50044">
    <property type="entry name" value="SH3-domain"/>
    <property type="match status" value="1"/>
</dbReference>
<comment type="subcellular location">
    <subcellularLocation>
        <location evidence="16">Cell membrane</location>
        <location evidence="16">Sarcolemma</location>
        <location evidence="16">T-tubule</location>
    </subcellularLocation>
    <subcellularLocation>
        <location evidence="3">Cytoplasm</location>
    </subcellularLocation>
    <subcellularLocation>
        <location evidence="2">Endosome</location>
    </subcellularLocation>
    <subcellularLocation>
        <location evidence="1">Nucleus</location>
    </subcellularLocation>
</comment>
<dbReference type="PROSITE" id="PS51021">
    <property type="entry name" value="BAR"/>
    <property type="match status" value="1"/>
</dbReference>
<feature type="domain" description="BAR" evidence="25">
    <location>
        <begin position="29"/>
        <end position="276"/>
    </location>
</feature>
<dbReference type="GO" id="GO:0006897">
    <property type="term" value="P:endocytosis"/>
    <property type="evidence" value="ECO:0007669"/>
    <property type="project" value="UniProtKB-KW"/>
</dbReference>
<dbReference type="CDD" id="cd12139">
    <property type="entry name" value="SH3_Bin1"/>
    <property type="match status" value="1"/>
</dbReference>
<keyword evidence="15" id="KW-0539">Nucleus</keyword>
<sequence length="557" mass="61248">MAEMGSKGVTAGKIASNVQKKLTRAQEKVLQKLGKADETKDEQFEQCVQNFNKQLTEGTRLQKDLRTYLASVKAMHEASKKLNECLQEVYEPDWPGRDEANKIAENNDLLWLDYHQKLVDQALLTMDTYLGQFPDIKSRIAKRGRKLVDYDSARHHYESLQTAKKKDETKIAKPVSLLEKAAPQWCQGKLQAHLVAQTNLLRNQAEEELIKAQKVFEEMNVDLQEELPSLWNSRVGFYVNTFQSIAGLEENFHKEMSKLNQNLNDVLVSLEKQHGSNTFTVKAQPSDNAPAKGDKSPSPPPDGSPAAPEIRVNHEPEPPSSAAAGAALPKSPSQLRKGPPVPPPPKHTPSKEVKQEQILSLFDDTFVPEISVTTPSQFEAPGPFSEQASLLDLDFDPLPPVASPVKAPTPSGQSIPWDLWEPAEASEVAGGTRPAAGAQEPGETAASEAASSSLPAVVVETFSATVNGTVEGSGGAGRLDLPPGFMFKVQAQHDYVATDTDELQLKAGDVVLVIPFQNPEEQDEGWLMGVKESDWNQHLELEKCRGVFPENFTERVQ</sequence>
<evidence type="ECO:0000259" key="25">
    <source>
        <dbReference type="PROSITE" id="PS51021"/>
    </source>
</evidence>
<evidence type="ECO:0000256" key="18">
    <source>
        <dbReference type="ARBA" id="ARBA00077838"/>
    </source>
</evidence>
<dbReference type="GO" id="GO:0030315">
    <property type="term" value="C:T-tubule"/>
    <property type="evidence" value="ECO:0007669"/>
    <property type="project" value="UniProtKB-SubCell"/>
</dbReference>
<dbReference type="PANTHER" id="PTHR46514:SF4">
    <property type="entry name" value="MYC BOX-DEPENDENT-INTERACTING PROTEIN 1"/>
    <property type="match status" value="1"/>
</dbReference>
<evidence type="ECO:0000313" key="26">
    <source>
        <dbReference type="Ensembl" id="ENSLCNP00005024114.1"/>
    </source>
</evidence>
<evidence type="ECO:0000256" key="21">
    <source>
        <dbReference type="PROSITE-ProRule" id="PRU00192"/>
    </source>
</evidence>
<evidence type="ECO:0000256" key="1">
    <source>
        <dbReference type="ARBA" id="ARBA00004123"/>
    </source>
</evidence>
<evidence type="ECO:0000256" key="22">
    <source>
        <dbReference type="SAM" id="Coils"/>
    </source>
</evidence>
<dbReference type="GO" id="GO:0005634">
    <property type="term" value="C:nucleus"/>
    <property type="evidence" value="ECO:0007669"/>
    <property type="project" value="UniProtKB-SubCell"/>
</dbReference>
<evidence type="ECO:0000256" key="19">
    <source>
        <dbReference type="ARBA" id="ARBA00080400"/>
    </source>
</evidence>
<keyword evidence="6" id="KW-1003">Cell membrane</keyword>
<keyword evidence="9" id="KW-0254">Endocytosis</keyword>
<dbReference type="Proteomes" id="UP000472241">
    <property type="component" value="Unplaced"/>
</dbReference>
<dbReference type="GO" id="GO:0005768">
    <property type="term" value="C:endosome"/>
    <property type="evidence" value="ECO:0007669"/>
    <property type="project" value="UniProtKB-SubCell"/>
</dbReference>
<evidence type="ECO:0000259" key="24">
    <source>
        <dbReference type="PROSITE" id="PS50002"/>
    </source>
</evidence>
<dbReference type="Ensembl" id="ENSLCNT00005026938.1">
    <property type="protein sequence ID" value="ENSLCNP00005024114.1"/>
    <property type="gene ID" value="ENSLCNG00005015051.1"/>
</dbReference>
<dbReference type="SMART" id="SM00326">
    <property type="entry name" value="SH3"/>
    <property type="match status" value="1"/>
</dbReference>
<dbReference type="GO" id="GO:0030100">
    <property type="term" value="P:regulation of endocytosis"/>
    <property type="evidence" value="ECO:0007669"/>
    <property type="project" value="InterPro"/>
</dbReference>
<dbReference type="Pfam" id="PF14604">
    <property type="entry name" value="SH3_9"/>
    <property type="match status" value="1"/>
</dbReference>